<dbReference type="STRING" id="857340.A0A086THC2"/>
<evidence type="ECO:0000256" key="2">
    <source>
        <dbReference type="SAM" id="SignalP"/>
    </source>
</evidence>
<keyword evidence="6" id="KW-1185">Reference proteome</keyword>
<feature type="chain" id="PRO_5001815621" evidence="2">
    <location>
        <begin position="21"/>
        <end position="591"/>
    </location>
</feature>
<dbReference type="InterPro" id="IPR054293">
    <property type="entry name" value="DUF7029"/>
</dbReference>
<reference evidence="6" key="1">
    <citation type="journal article" date="2014" name="Genome Announc.">
        <title>Genome sequence and annotation of Acremonium chrysogenum, producer of the beta-lactam antibiotic cephalosporin C.</title>
        <authorList>
            <person name="Terfehr D."/>
            <person name="Dahlmann T.A."/>
            <person name="Specht T."/>
            <person name="Zadra I."/>
            <person name="Kuernsteiner H."/>
            <person name="Kueck U."/>
        </authorList>
    </citation>
    <scope>NUCLEOTIDE SEQUENCE [LARGE SCALE GENOMIC DNA]</scope>
    <source>
        <strain evidence="6">ATCC 11550 / CBS 779.69 / DSM 880 / IAM 14645 / JCM 23072 / IMI 49137</strain>
    </source>
</reference>
<feature type="region of interest" description="Disordered" evidence="1">
    <location>
        <begin position="466"/>
        <end position="495"/>
    </location>
</feature>
<evidence type="ECO:0000259" key="4">
    <source>
        <dbReference type="Pfam" id="PF23865"/>
    </source>
</evidence>
<comment type="caution">
    <text evidence="5">The sequence shown here is derived from an EMBL/GenBank/DDBJ whole genome shotgun (WGS) entry which is preliminary data.</text>
</comment>
<proteinExistence type="predicted"/>
<dbReference type="InterPro" id="IPR055647">
    <property type="entry name" value="DUF7223"/>
</dbReference>
<accession>A0A086THC2</accession>
<name>A0A086THC2_HAPC1</name>
<dbReference type="Pfam" id="PF22974">
    <property type="entry name" value="DUF7029"/>
    <property type="match status" value="1"/>
</dbReference>
<evidence type="ECO:0000256" key="1">
    <source>
        <dbReference type="SAM" id="MobiDB-lite"/>
    </source>
</evidence>
<dbReference type="AlphaFoldDB" id="A0A086THC2"/>
<feature type="compositionally biased region" description="Acidic residues" evidence="1">
    <location>
        <begin position="471"/>
        <end position="481"/>
    </location>
</feature>
<feature type="domain" description="DUF7029" evidence="3">
    <location>
        <begin position="90"/>
        <end position="188"/>
    </location>
</feature>
<dbReference type="HOGENOM" id="CLU_461481_0_0_1"/>
<evidence type="ECO:0000313" key="5">
    <source>
        <dbReference type="EMBL" id="KFH48754.1"/>
    </source>
</evidence>
<dbReference type="OrthoDB" id="160645at2759"/>
<dbReference type="Proteomes" id="UP000029964">
    <property type="component" value="Unassembled WGS sequence"/>
</dbReference>
<organism evidence="5 6">
    <name type="scientific">Hapsidospora chrysogenum (strain ATCC 11550 / CBS 779.69 / DSM 880 / IAM 14645 / JCM 23072 / IMI 49137)</name>
    <name type="common">Acremonium chrysogenum</name>
    <dbReference type="NCBI Taxonomy" id="857340"/>
    <lineage>
        <taxon>Eukaryota</taxon>
        <taxon>Fungi</taxon>
        <taxon>Dikarya</taxon>
        <taxon>Ascomycota</taxon>
        <taxon>Pezizomycotina</taxon>
        <taxon>Sordariomycetes</taxon>
        <taxon>Hypocreomycetidae</taxon>
        <taxon>Hypocreales</taxon>
        <taxon>Bionectriaceae</taxon>
        <taxon>Hapsidospora</taxon>
    </lineage>
</organism>
<keyword evidence="2" id="KW-0732">Signal</keyword>
<gene>
    <name evidence="5" type="ORF">ACRE_004810</name>
</gene>
<protein>
    <submittedName>
        <fullName evidence="5">Uncharacterized protein</fullName>
    </submittedName>
</protein>
<evidence type="ECO:0000259" key="3">
    <source>
        <dbReference type="Pfam" id="PF22974"/>
    </source>
</evidence>
<dbReference type="Pfam" id="PF23865">
    <property type="entry name" value="DUF7223"/>
    <property type="match status" value="1"/>
</dbReference>
<dbReference type="EMBL" id="JPKY01000002">
    <property type="protein sequence ID" value="KFH48754.1"/>
    <property type="molecule type" value="Genomic_DNA"/>
</dbReference>
<sequence length="591" mass="62270">MFSTLSMAVVAGGLVGSGLAMPFAASAPSAPMDLVPRCEDPDVLPPLTWYNGIGKGDKQDVGLYDQEVMYWGDNKALATVTCGPRVDKGDNKMLNLARLGDWVEPSDCSSDEWVKVKFKTQESYNSAKEAWAWVDSTEGNTVYVVVDGANCGEDGRQPYAVTHVVYDEATLTATLMGRKDKWMEFVRTGDVHFSSQGAKTDNNLEKRAEGTLNLENDFSKPIVNAEFNGVSVGLECVECKTTGALDYELSVGFFEVTAEVTTRNSVGASILLGLSISGELVEPFRPSPINFLSVPLTPFSILGIAEFSPIITVNGQAEIGSLTAELTTTFGGAVRVPDDRTLRLFGGSDSLDPEFEAFEPTIGASLELTASISPTVTLEMSARAFGIGATVGVALEAPFLEASLKAEADTGGGVCNDPEGLAGLSFGLDIGARMNFFAGFGEKGEQPNAIEIFSVQTPLVDTCLALATGEGDGDDGGDGGDGDNGGGGDENERPKVGFAAYSNGEVRDLFNFGALDDATAIPVVDGATLSAVAIDGEAAGIANCEVYSDFVDEDPLPQCFNLVERVQNNREFFVPEGTEINGGCLLCANFA</sequence>
<feature type="domain" description="DUF7223" evidence="4">
    <location>
        <begin position="212"/>
        <end position="465"/>
    </location>
</feature>
<evidence type="ECO:0000313" key="6">
    <source>
        <dbReference type="Proteomes" id="UP000029964"/>
    </source>
</evidence>
<feature type="signal peptide" evidence="2">
    <location>
        <begin position="1"/>
        <end position="20"/>
    </location>
</feature>